<name>A0A9P6IQM6_MORAP</name>
<dbReference type="Proteomes" id="UP000738359">
    <property type="component" value="Unassembled WGS sequence"/>
</dbReference>
<keyword evidence="2" id="KW-1185">Reference proteome</keyword>
<reference evidence="1" key="1">
    <citation type="journal article" date="2020" name="Fungal Divers.">
        <title>Resolving the Mortierellaceae phylogeny through synthesis of multi-gene phylogenetics and phylogenomics.</title>
        <authorList>
            <person name="Vandepol N."/>
            <person name="Liber J."/>
            <person name="Desiro A."/>
            <person name="Na H."/>
            <person name="Kennedy M."/>
            <person name="Barry K."/>
            <person name="Grigoriev I.V."/>
            <person name="Miller A.N."/>
            <person name="O'Donnell K."/>
            <person name="Stajich J.E."/>
            <person name="Bonito G."/>
        </authorList>
    </citation>
    <scope>NUCLEOTIDE SEQUENCE</scope>
    <source>
        <strain evidence="1">CK1249</strain>
    </source>
</reference>
<dbReference type="EMBL" id="JAAAHY010002440">
    <property type="protein sequence ID" value="KAF9944463.1"/>
    <property type="molecule type" value="Genomic_DNA"/>
</dbReference>
<organism evidence="1 2">
    <name type="scientific">Mortierella alpina</name>
    <name type="common">Oleaginous fungus</name>
    <name type="synonym">Mortierella renispora</name>
    <dbReference type="NCBI Taxonomy" id="64518"/>
    <lineage>
        <taxon>Eukaryota</taxon>
        <taxon>Fungi</taxon>
        <taxon>Fungi incertae sedis</taxon>
        <taxon>Mucoromycota</taxon>
        <taxon>Mortierellomycotina</taxon>
        <taxon>Mortierellomycetes</taxon>
        <taxon>Mortierellales</taxon>
        <taxon>Mortierellaceae</taxon>
        <taxon>Mortierella</taxon>
    </lineage>
</organism>
<dbReference type="OrthoDB" id="2347616at2759"/>
<dbReference type="AlphaFoldDB" id="A0A9P6IQM6"/>
<sequence>MYMDLTTNISTTKPSTPLEKARFRKRQLLAQDHILRQLTRLVQLEVLNMARPAGWCQTKTLDLRMRERDGQLEKLSVLKSLYYINFHDANQELSKSEINWMFDNWPRLSFVMGQLHPRADTRQELEALVHERKALKKRKGGV</sequence>
<proteinExistence type="predicted"/>
<gene>
    <name evidence="1" type="ORF">BGZ70_004628</name>
</gene>
<comment type="caution">
    <text evidence="1">The sequence shown here is derived from an EMBL/GenBank/DDBJ whole genome shotgun (WGS) entry which is preliminary data.</text>
</comment>
<protein>
    <submittedName>
        <fullName evidence="1">Uncharacterized protein</fullName>
    </submittedName>
</protein>
<accession>A0A9P6IQM6</accession>
<evidence type="ECO:0000313" key="2">
    <source>
        <dbReference type="Proteomes" id="UP000738359"/>
    </source>
</evidence>
<evidence type="ECO:0000313" key="1">
    <source>
        <dbReference type="EMBL" id="KAF9944463.1"/>
    </source>
</evidence>